<dbReference type="GO" id="GO:0003723">
    <property type="term" value="F:RNA binding"/>
    <property type="evidence" value="ECO:0007669"/>
    <property type="project" value="UniProtKB-UniRule"/>
</dbReference>
<dbReference type="SUPFAM" id="SSF52540">
    <property type="entry name" value="P-loop containing nucleoside triphosphate hydrolases"/>
    <property type="match status" value="1"/>
</dbReference>
<feature type="domain" description="Helicase C-terminal" evidence="7">
    <location>
        <begin position="223"/>
        <end position="371"/>
    </location>
</feature>
<dbReference type="VEuPathDB" id="MicrosporidiaDB:VCUG_02120"/>
<dbReference type="AlphaFoldDB" id="L2GT05"/>
<dbReference type="Gene3D" id="3.40.50.300">
    <property type="entry name" value="P-loop containing nucleotide triphosphate hydrolases"/>
    <property type="match status" value="2"/>
</dbReference>
<dbReference type="PROSITE" id="PS51192">
    <property type="entry name" value="HELICASE_ATP_BIND_1"/>
    <property type="match status" value="1"/>
</dbReference>
<keyword evidence="3 5" id="KW-0067">ATP-binding</keyword>
<dbReference type="Pfam" id="PF00270">
    <property type="entry name" value="DEAD"/>
    <property type="match status" value="1"/>
</dbReference>
<keyword evidence="5" id="KW-0347">Helicase</keyword>
<accession>L2GT05</accession>
<dbReference type="GO" id="GO:0003724">
    <property type="term" value="F:RNA helicase activity"/>
    <property type="evidence" value="ECO:0007669"/>
    <property type="project" value="UniProtKB-EC"/>
</dbReference>
<evidence type="ECO:0000313" key="9">
    <source>
        <dbReference type="Proteomes" id="UP000011081"/>
    </source>
</evidence>
<evidence type="ECO:0000259" key="7">
    <source>
        <dbReference type="PROSITE" id="PS51194"/>
    </source>
</evidence>
<dbReference type="STRING" id="948595.L2GT05"/>
<comment type="catalytic activity">
    <reaction evidence="5">
        <text>ATP + H2O = ADP + phosphate + H(+)</text>
        <dbReference type="Rhea" id="RHEA:13065"/>
        <dbReference type="ChEBI" id="CHEBI:15377"/>
        <dbReference type="ChEBI" id="CHEBI:15378"/>
        <dbReference type="ChEBI" id="CHEBI:30616"/>
        <dbReference type="ChEBI" id="CHEBI:43474"/>
        <dbReference type="ChEBI" id="CHEBI:456216"/>
        <dbReference type="EC" id="3.6.4.13"/>
    </reaction>
</comment>
<dbReference type="GO" id="GO:0005524">
    <property type="term" value="F:ATP binding"/>
    <property type="evidence" value="ECO:0007669"/>
    <property type="project" value="UniProtKB-UniRule"/>
</dbReference>
<evidence type="ECO:0000256" key="1">
    <source>
        <dbReference type="ARBA" id="ARBA00022741"/>
    </source>
</evidence>
<dbReference type="PANTHER" id="PTHR24031">
    <property type="entry name" value="RNA HELICASE"/>
    <property type="match status" value="1"/>
</dbReference>
<evidence type="ECO:0000256" key="3">
    <source>
        <dbReference type="ARBA" id="ARBA00022840"/>
    </source>
</evidence>
<comment type="domain">
    <text evidence="5">The Q motif is unique to and characteristic of the DEAD box family of RNA helicases and controls ATP binding and hydrolysis.</text>
</comment>
<feature type="domain" description="Helicase ATP-binding" evidence="6">
    <location>
        <begin position="50"/>
        <end position="205"/>
    </location>
</feature>
<keyword evidence="9" id="KW-1185">Reference proteome</keyword>
<evidence type="ECO:0000259" key="6">
    <source>
        <dbReference type="PROSITE" id="PS51192"/>
    </source>
</evidence>
<dbReference type="Pfam" id="PF00271">
    <property type="entry name" value="Helicase_C"/>
    <property type="match status" value="1"/>
</dbReference>
<dbReference type="OMA" id="CIVNYDI"/>
<dbReference type="InParanoid" id="L2GT05"/>
<dbReference type="HOGENOM" id="CLU_003041_1_3_1"/>
<keyword evidence="1 5" id="KW-0547">Nucleotide-binding</keyword>
<dbReference type="EMBL" id="GL877447">
    <property type="protein sequence ID" value="ELA46398.1"/>
    <property type="molecule type" value="Genomic_DNA"/>
</dbReference>
<dbReference type="EC" id="3.6.4.13" evidence="5"/>
<keyword evidence="2 5" id="KW-0378">Hydrolase</keyword>
<dbReference type="GO" id="GO:0016787">
    <property type="term" value="F:hydrolase activity"/>
    <property type="evidence" value="ECO:0007669"/>
    <property type="project" value="UniProtKB-KW"/>
</dbReference>
<dbReference type="GeneID" id="19879987"/>
<proteinExistence type="inferred from homology"/>
<dbReference type="RefSeq" id="XP_008075133.1">
    <property type="nucleotide sequence ID" value="XM_008076942.1"/>
</dbReference>
<dbReference type="InterPro" id="IPR027417">
    <property type="entry name" value="P-loop_NTPase"/>
</dbReference>
<dbReference type="Proteomes" id="UP000011081">
    <property type="component" value="Unassembled WGS sequence"/>
</dbReference>
<comment type="similarity">
    <text evidence="5">Belongs to the DEAD box helicase family.</text>
</comment>
<dbReference type="InterPro" id="IPR011545">
    <property type="entry name" value="DEAD/DEAH_box_helicase_dom"/>
</dbReference>
<sequence>MSSLLKYAPLPKKQLKPKEKRELSFYALAHKMHQIYIPFKRPTKVQKEIINAILNRKSAIFLSNTGSGKSYGYSLGLAIRYHKEKGKRLKAVIVLPTKELVEQMYTILKQIAKNTIRIVNLSSAFPEEKDVRKLEGNPDVVVTTAGRFKLVKNFDLLILDEVDLLLREGFAIDEVRNYQLICTSATFNNKYNDFLNLEMVNVQEKIERNEINLYMRREEKIGALEVLLDNFNSILVFASSRVRVEEIVSYFKQHDKFKNQIDGIHGDLDSQFREENCLDFKHKQLRILVVTDVASRGLNMNAACIVNYDIADEEGLVHRKGRIERGGTVVNFFTFFELKFVNSDLFSVGRVRTKDINECAEKSYEKMKGMIRHTVNTKNVDIQQLEVHPLFHTRAAIGEDHRCDLKAALRNTIDTYKKESKAKKIENKFKDQFYIPYSK</sequence>
<organism evidence="8 9">
    <name type="scientific">Vavraia culicis (isolate floridensis)</name>
    <name type="common">Microsporidian parasite</name>
    <dbReference type="NCBI Taxonomy" id="948595"/>
    <lineage>
        <taxon>Eukaryota</taxon>
        <taxon>Fungi</taxon>
        <taxon>Fungi incertae sedis</taxon>
        <taxon>Microsporidia</taxon>
        <taxon>Pleistophoridae</taxon>
        <taxon>Vavraia</taxon>
    </lineage>
</organism>
<keyword evidence="4 5" id="KW-0694">RNA-binding</keyword>
<evidence type="ECO:0000256" key="2">
    <source>
        <dbReference type="ARBA" id="ARBA00022801"/>
    </source>
</evidence>
<evidence type="ECO:0000256" key="4">
    <source>
        <dbReference type="ARBA" id="ARBA00022884"/>
    </source>
</evidence>
<evidence type="ECO:0000313" key="8">
    <source>
        <dbReference type="EMBL" id="ELA46398.1"/>
    </source>
</evidence>
<dbReference type="InterPro" id="IPR014001">
    <property type="entry name" value="Helicase_ATP-bd"/>
</dbReference>
<dbReference type="InterPro" id="IPR001650">
    <property type="entry name" value="Helicase_C-like"/>
</dbReference>
<gene>
    <name evidence="8" type="ORF">VCUG_02120</name>
</gene>
<reference evidence="9" key="1">
    <citation type="submission" date="2011-03" db="EMBL/GenBank/DDBJ databases">
        <title>The genome sequence of Vavraia culicis strain floridensis.</title>
        <authorList>
            <consortium name="The Broad Institute Genome Sequencing Platform"/>
            <person name="Cuomo C."/>
            <person name="Becnel J."/>
            <person name="Sanscrainte N."/>
            <person name="Young S.K."/>
            <person name="Zeng Q."/>
            <person name="Gargeya S."/>
            <person name="Fitzgerald M."/>
            <person name="Haas B."/>
            <person name="Abouelleil A."/>
            <person name="Alvarado L."/>
            <person name="Arachchi H.M."/>
            <person name="Berlin A."/>
            <person name="Chapman S.B."/>
            <person name="Gearin G."/>
            <person name="Goldberg J."/>
            <person name="Griggs A."/>
            <person name="Gujja S."/>
            <person name="Hansen M."/>
            <person name="Heiman D."/>
            <person name="Howarth C."/>
            <person name="Larimer J."/>
            <person name="Lui A."/>
            <person name="MacDonald P.J.P."/>
            <person name="McCowen C."/>
            <person name="Montmayeur A."/>
            <person name="Murphy C."/>
            <person name="Neiman D."/>
            <person name="Pearson M."/>
            <person name="Priest M."/>
            <person name="Roberts A."/>
            <person name="Saif S."/>
            <person name="Shea T."/>
            <person name="Sisk P."/>
            <person name="Stolte C."/>
            <person name="Sykes S."/>
            <person name="Wortman J."/>
            <person name="Nusbaum C."/>
            <person name="Birren B."/>
        </authorList>
    </citation>
    <scope>NUCLEOTIDE SEQUENCE [LARGE SCALE GENOMIC DNA]</scope>
    <source>
        <strain evidence="9">floridensis</strain>
    </source>
</reference>
<dbReference type="PROSITE" id="PS51194">
    <property type="entry name" value="HELICASE_CTER"/>
    <property type="match status" value="1"/>
</dbReference>
<protein>
    <recommendedName>
        <fullName evidence="5">ATP-dependent RNA helicase</fullName>
        <ecNumber evidence="5">3.6.4.13</ecNumber>
    </recommendedName>
</protein>
<dbReference type="SMART" id="SM00487">
    <property type="entry name" value="DEXDc"/>
    <property type="match status" value="1"/>
</dbReference>
<dbReference type="OrthoDB" id="2194948at2759"/>
<evidence type="ECO:0000256" key="5">
    <source>
        <dbReference type="RuleBase" id="RU365068"/>
    </source>
</evidence>
<name>L2GT05_VAVCU</name>
<dbReference type="SMART" id="SM00490">
    <property type="entry name" value="HELICc"/>
    <property type="match status" value="1"/>
</dbReference>
<comment type="function">
    <text evidence="5">RNA helicase.</text>
</comment>